<gene>
    <name evidence="1" type="ORF">D8674_011849</name>
</gene>
<comment type="caution">
    <text evidence="1">The sequence shown here is derived from an EMBL/GenBank/DDBJ whole genome shotgun (WGS) entry which is preliminary data.</text>
</comment>
<dbReference type="PANTHER" id="PTHR48449:SF1">
    <property type="entry name" value="DUF1985 DOMAIN-CONTAINING PROTEIN"/>
    <property type="match status" value="1"/>
</dbReference>
<dbReference type="OrthoDB" id="1930729at2759"/>
<reference evidence="1 2" key="3">
    <citation type="submission" date="2019-11" db="EMBL/GenBank/DDBJ databases">
        <title>A de novo genome assembly of a pear dwarfing rootstock.</title>
        <authorList>
            <person name="Wang F."/>
            <person name="Wang J."/>
            <person name="Li S."/>
            <person name="Zhang Y."/>
            <person name="Fang M."/>
            <person name="Ma L."/>
            <person name="Zhao Y."/>
            <person name="Jiang S."/>
        </authorList>
    </citation>
    <scope>NUCLEOTIDE SEQUENCE [LARGE SCALE GENOMIC DNA]</scope>
    <source>
        <strain evidence="1">S2</strain>
        <tissue evidence="1">Leaf</tissue>
    </source>
</reference>
<accession>A0A5N5G4J3</accession>
<dbReference type="EMBL" id="SMOL01000553">
    <property type="protein sequence ID" value="KAB2608681.1"/>
    <property type="molecule type" value="Genomic_DNA"/>
</dbReference>
<evidence type="ECO:0000313" key="1">
    <source>
        <dbReference type="EMBL" id="KAB2608681.1"/>
    </source>
</evidence>
<dbReference type="PANTHER" id="PTHR48449">
    <property type="entry name" value="DUF1985 DOMAIN-CONTAINING PROTEIN"/>
    <property type="match status" value="1"/>
</dbReference>
<evidence type="ECO:0000313" key="2">
    <source>
        <dbReference type="Proteomes" id="UP000327157"/>
    </source>
</evidence>
<name>A0A5N5G4J3_9ROSA</name>
<proteinExistence type="predicted"/>
<protein>
    <recommendedName>
        <fullName evidence="3">DUF1985 domain-containing protein</fullName>
    </recommendedName>
</protein>
<dbReference type="Proteomes" id="UP000327157">
    <property type="component" value="Chromosome 14"/>
</dbReference>
<keyword evidence="2" id="KW-1185">Reference proteome</keyword>
<organism evidence="1 2">
    <name type="scientific">Pyrus ussuriensis x Pyrus communis</name>
    <dbReference type="NCBI Taxonomy" id="2448454"/>
    <lineage>
        <taxon>Eukaryota</taxon>
        <taxon>Viridiplantae</taxon>
        <taxon>Streptophyta</taxon>
        <taxon>Embryophyta</taxon>
        <taxon>Tracheophyta</taxon>
        <taxon>Spermatophyta</taxon>
        <taxon>Magnoliopsida</taxon>
        <taxon>eudicotyledons</taxon>
        <taxon>Gunneridae</taxon>
        <taxon>Pentapetalae</taxon>
        <taxon>rosids</taxon>
        <taxon>fabids</taxon>
        <taxon>Rosales</taxon>
        <taxon>Rosaceae</taxon>
        <taxon>Amygdaloideae</taxon>
        <taxon>Maleae</taxon>
        <taxon>Pyrus</taxon>
    </lineage>
</organism>
<reference evidence="2" key="2">
    <citation type="submission" date="2019-10" db="EMBL/GenBank/DDBJ databases">
        <title>A de novo genome assembly of a pear dwarfing rootstock.</title>
        <authorList>
            <person name="Wang F."/>
            <person name="Wang J."/>
            <person name="Li S."/>
            <person name="Zhang Y."/>
            <person name="Fang M."/>
            <person name="Ma L."/>
            <person name="Zhao Y."/>
            <person name="Jiang S."/>
        </authorList>
    </citation>
    <scope>NUCLEOTIDE SEQUENCE [LARGE SCALE GENOMIC DNA]</scope>
</reference>
<evidence type="ECO:0008006" key="3">
    <source>
        <dbReference type="Google" id="ProtNLM"/>
    </source>
</evidence>
<sequence length="97" mass="10812">MSKKILVTFVKLERAFKECGNEDDALQMGLVYFAETVLIRAKSNVAVNLGYSHLVEVIDRFNNYSWGAISFEQLQDSLSFAASMRGKGRVDGECGAR</sequence>
<dbReference type="AlphaFoldDB" id="A0A5N5G4J3"/>
<reference evidence="1 2" key="1">
    <citation type="submission" date="2019-09" db="EMBL/GenBank/DDBJ databases">
        <authorList>
            <person name="Ou C."/>
        </authorList>
    </citation>
    <scope>NUCLEOTIDE SEQUENCE [LARGE SCALE GENOMIC DNA]</scope>
    <source>
        <strain evidence="1">S2</strain>
        <tissue evidence="1">Leaf</tissue>
    </source>
</reference>